<dbReference type="GO" id="GO:0005886">
    <property type="term" value="C:plasma membrane"/>
    <property type="evidence" value="ECO:0007669"/>
    <property type="project" value="UniProtKB-SubCell"/>
</dbReference>
<keyword evidence="9" id="KW-0573">Peptidoglycan synthesis</keyword>
<gene>
    <name evidence="24" type="primary">ftsW</name>
    <name evidence="24" type="ORF">H9736_00810</name>
</gene>
<comment type="similarity">
    <text evidence="16">Belongs to the SEDS family. FtsW subfamily.</text>
</comment>
<dbReference type="PANTHER" id="PTHR30474">
    <property type="entry name" value="CELL CYCLE PROTEIN"/>
    <property type="match status" value="1"/>
</dbReference>
<feature type="transmembrane region" description="Helical" evidence="23">
    <location>
        <begin position="291"/>
        <end position="317"/>
    </location>
</feature>
<feature type="transmembrane region" description="Helical" evidence="23">
    <location>
        <begin position="141"/>
        <end position="159"/>
    </location>
</feature>
<evidence type="ECO:0000256" key="10">
    <source>
        <dbReference type="ARBA" id="ARBA00022989"/>
    </source>
</evidence>
<keyword evidence="5" id="KW-0328">Glycosyltransferase</keyword>
<reference evidence="24" key="1">
    <citation type="journal article" date="2021" name="PeerJ">
        <title>Extensive microbial diversity within the chicken gut microbiome revealed by metagenomics and culture.</title>
        <authorList>
            <person name="Gilroy R."/>
            <person name="Ravi A."/>
            <person name="Getino M."/>
            <person name="Pursley I."/>
            <person name="Horton D.L."/>
            <person name="Alikhan N.F."/>
            <person name="Baker D."/>
            <person name="Gharbi K."/>
            <person name="Hall N."/>
            <person name="Watson M."/>
            <person name="Adriaenssens E.M."/>
            <person name="Foster-Nyarko E."/>
            <person name="Jarju S."/>
            <person name="Secka A."/>
            <person name="Antonio M."/>
            <person name="Oren A."/>
            <person name="Chaudhuri R.R."/>
            <person name="La Ragione R."/>
            <person name="Hildebrand F."/>
            <person name="Pallen M.J."/>
        </authorList>
    </citation>
    <scope>NUCLEOTIDE SEQUENCE</scope>
    <source>
        <strain evidence="24">CHK188-5543</strain>
    </source>
</reference>
<dbReference type="GO" id="GO:0009252">
    <property type="term" value="P:peptidoglycan biosynthetic process"/>
    <property type="evidence" value="ECO:0007669"/>
    <property type="project" value="UniProtKB-KW"/>
</dbReference>
<protein>
    <recommendedName>
        <fullName evidence="17">Probable peptidoglycan glycosyltransferase FtsW</fullName>
        <ecNumber evidence="19">2.4.99.28</ecNumber>
    </recommendedName>
    <alternativeName>
        <fullName evidence="18">Cell division protein FtsW</fullName>
    </alternativeName>
    <alternativeName>
        <fullName evidence="15">Cell wall polymerase</fullName>
    </alternativeName>
    <alternativeName>
        <fullName evidence="14">Peptidoglycan polymerase</fullName>
    </alternativeName>
</protein>
<comment type="pathway">
    <text evidence="2">Cell wall biogenesis; peptidoglycan biosynthesis.</text>
</comment>
<keyword evidence="7 23" id="KW-0812">Transmembrane</keyword>
<keyword evidence="8" id="KW-0133">Cell shape</keyword>
<evidence type="ECO:0000256" key="22">
    <source>
        <dbReference type="SAM" id="MobiDB-lite"/>
    </source>
</evidence>
<feature type="transmembrane region" description="Helical" evidence="23">
    <location>
        <begin position="190"/>
        <end position="209"/>
    </location>
</feature>
<organism evidence="24 25">
    <name type="scientific">Candidatus Anaerotruncus excrementipullorum</name>
    <dbReference type="NCBI Taxonomy" id="2838465"/>
    <lineage>
        <taxon>Bacteria</taxon>
        <taxon>Bacillati</taxon>
        <taxon>Bacillota</taxon>
        <taxon>Clostridia</taxon>
        <taxon>Eubacteriales</taxon>
        <taxon>Oscillospiraceae</taxon>
        <taxon>Anaerotruncus</taxon>
    </lineage>
</organism>
<dbReference type="Pfam" id="PF01098">
    <property type="entry name" value="FTSW_RODA_SPOVE"/>
    <property type="match status" value="1"/>
</dbReference>
<feature type="transmembrane region" description="Helical" evidence="23">
    <location>
        <begin position="166"/>
        <end position="184"/>
    </location>
</feature>
<sequence>MAVADAAGRGRPQRRRLRRSPRASDEQVQRARGPMDLTFLVLVLILLSVGLIMLFSASYAYSYYYEGNSFYYITRQLIFAGLGVVGMLVVSRIDYHILHRFALLIFLAAVALLLIVLIVPSREDAKRWLNLGFTTFQPSELAKFAVVVIFAHLISLNHDRMKNPRYGVWPFLGILGVVAGLMLLEPHLSGTILILAIGVVMMFVGGTDIRWFMLGGGLLVGVVVVAVLVPGAVPYAMSRLQYWIDPFSDPQGAGYQTIQSLYAIGSGGLLGVGIGNSRQKHLYLPEPQNDFIFAVVCEELGFVGAAIIILLFVLLVWRGYVIAMRSADRFGSMLAVGLITQVGVQTVLNIAVVSNTNPNTGISLPFFSYGGTALVMLLGQMGVVLSVSRQTSLEKE</sequence>
<proteinExistence type="inferred from homology"/>
<comment type="subcellular location">
    <subcellularLocation>
        <location evidence="1">Cell membrane</location>
        <topology evidence="1">Multi-pass membrane protein</topology>
    </subcellularLocation>
</comment>
<accession>A0A9D2B765</accession>
<keyword evidence="11 23" id="KW-0472">Membrane</keyword>
<evidence type="ECO:0000256" key="12">
    <source>
        <dbReference type="ARBA" id="ARBA00023306"/>
    </source>
</evidence>
<evidence type="ECO:0000256" key="19">
    <source>
        <dbReference type="ARBA" id="ARBA00044770"/>
    </source>
</evidence>
<evidence type="ECO:0000256" key="5">
    <source>
        <dbReference type="ARBA" id="ARBA00022676"/>
    </source>
</evidence>
<keyword evidence="12" id="KW-0131">Cell cycle</keyword>
<dbReference type="GO" id="GO:0008955">
    <property type="term" value="F:peptidoglycan glycosyltransferase activity"/>
    <property type="evidence" value="ECO:0007669"/>
    <property type="project" value="UniProtKB-EC"/>
</dbReference>
<comment type="catalytic activity">
    <reaction evidence="20">
        <text>[GlcNAc-(1-&gt;4)-Mur2Ac(oyl-L-Ala-gamma-D-Glu-L-Lys-D-Ala-D-Ala)](n)-di-trans,octa-cis-undecaprenyl diphosphate + beta-D-GlcNAc-(1-&gt;4)-Mur2Ac(oyl-L-Ala-gamma-D-Glu-L-Lys-D-Ala-D-Ala)-di-trans,octa-cis-undecaprenyl diphosphate = [GlcNAc-(1-&gt;4)-Mur2Ac(oyl-L-Ala-gamma-D-Glu-L-Lys-D-Ala-D-Ala)](n+1)-di-trans,octa-cis-undecaprenyl diphosphate + di-trans,octa-cis-undecaprenyl diphosphate + H(+)</text>
        <dbReference type="Rhea" id="RHEA:23708"/>
        <dbReference type="Rhea" id="RHEA-COMP:9602"/>
        <dbReference type="Rhea" id="RHEA-COMP:9603"/>
        <dbReference type="ChEBI" id="CHEBI:15378"/>
        <dbReference type="ChEBI" id="CHEBI:58405"/>
        <dbReference type="ChEBI" id="CHEBI:60033"/>
        <dbReference type="ChEBI" id="CHEBI:78435"/>
        <dbReference type="EC" id="2.4.99.28"/>
    </reaction>
</comment>
<evidence type="ECO:0000256" key="11">
    <source>
        <dbReference type="ARBA" id="ARBA00023136"/>
    </source>
</evidence>
<feature type="transmembrane region" description="Helical" evidence="23">
    <location>
        <begin position="70"/>
        <end position="89"/>
    </location>
</feature>
<evidence type="ECO:0000256" key="15">
    <source>
        <dbReference type="ARBA" id="ARBA00033270"/>
    </source>
</evidence>
<evidence type="ECO:0000256" key="8">
    <source>
        <dbReference type="ARBA" id="ARBA00022960"/>
    </source>
</evidence>
<evidence type="ECO:0000256" key="17">
    <source>
        <dbReference type="ARBA" id="ARBA00041185"/>
    </source>
</evidence>
<evidence type="ECO:0000256" key="21">
    <source>
        <dbReference type="ARBA" id="ARBA00049966"/>
    </source>
</evidence>
<reference evidence="24" key="2">
    <citation type="submission" date="2021-04" db="EMBL/GenBank/DDBJ databases">
        <authorList>
            <person name="Gilroy R."/>
        </authorList>
    </citation>
    <scope>NUCLEOTIDE SEQUENCE</scope>
    <source>
        <strain evidence="24">CHK188-5543</strain>
    </source>
</reference>
<feature type="transmembrane region" description="Helical" evidence="23">
    <location>
        <begin position="329"/>
        <end position="354"/>
    </location>
</feature>
<evidence type="ECO:0000256" key="18">
    <source>
        <dbReference type="ARBA" id="ARBA00041418"/>
    </source>
</evidence>
<dbReference type="GO" id="GO:0051301">
    <property type="term" value="P:cell division"/>
    <property type="evidence" value="ECO:0007669"/>
    <property type="project" value="UniProtKB-KW"/>
</dbReference>
<feature type="transmembrane region" description="Helical" evidence="23">
    <location>
        <begin position="366"/>
        <end position="387"/>
    </location>
</feature>
<dbReference type="GO" id="GO:0008360">
    <property type="term" value="P:regulation of cell shape"/>
    <property type="evidence" value="ECO:0007669"/>
    <property type="project" value="UniProtKB-KW"/>
</dbReference>
<evidence type="ECO:0000256" key="13">
    <source>
        <dbReference type="ARBA" id="ARBA00023316"/>
    </source>
</evidence>
<evidence type="ECO:0000256" key="4">
    <source>
        <dbReference type="ARBA" id="ARBA00022618"/>
    </source>
</evidence>
<evidence type="ECO:0000256" key="2">
    <source>
        <dbReference type="ARBA" id="ARBA00004752"/>
    </source>
</evidence>
<keyword evidence="6" id="KW-0808">Transferase</keyword>
<dbReference type="GO" id="GO:0071555">
    <property type="term" value="P:cell wall organization"/>
    <property type="evidence" value="ECO:0007669"/>
    <property type="project" value="UniProtKB-KW"/>
</dbReference>
<feature type="transmembrane region" description="Helical" evidence="23">
    <location>
        <begin position="101"/>
        <end position="121"/>
    </location>
</feature>
<evidence type="ECO:0000256" key="9">
    <source>
        <dbReference type="ARBA" id="ARBA00022984"/>
    </source>
</evidence>
<comment type="function">
    <text evidence="21">Peptidoglycan polymerase that is essential for cell division.</text>
</comment>
<dbReference type="GO" id="GO:0032153">
    <property type="term" value="C:cell division site"/>
    <property type="evidence" value="ECO:0007669"/>
    <property type="project" value="TreeGrafter"/>
</dbReference>
<evidence type="ECO:0000313" key="24">
    <source>
        <dbReference type="EMBL" id="HIX64767.1"/>
    </source>
</evidence>
<evidence type="ECO:0000256" key="6">
    <source>
        <dbReference type="ARBA" id="ARBA00022679"/>
    </source>
</evidence>
<evidence type="ECO:0000256" key="3">
    <source>
        <dbReference type="ARBA" id="ARBA00022475"/>
    </source>
</evidence>
<dbReference type="AlphaFoldDB" id="A0A9D2B765"/>
<keyword evidence="3" id="KW-1003">Cell membrane</keyword>
<keyword evidence="10 23" id="KW-1133">Transmembrane helix</keyword>
<evidence type="ECO:0000313" key="25">
    <source>
        <dbReference type="Proteomes" id="UP000886800"/>
    </source>
</evidence>
<feature type="compositionally biased region" description="Low complexity" evidence="22">
    <location>
        <begin position="1"/>
        <end position="10"/>
    </location>
</feature>
<comment type="caution">
    <text evidence="24">The sequence shown here is derived from an EMBL/GenBank/DDBJ whole genome shotgun (WGS) entry which is preliminary data.</text>
</comment>
<feature type="region of interest" description="Disordered" evidence="22">
    <location>
        <begin position="1"/>
        <end position="29"/>
    </location>
</feature>
<dbReference type="EC" id="2.4.99.28" evidence="19"/>
<evidence type="ECO:0000256" key="20">
    <source>
        <dbReference type="ARBA" id="ARBA00049902"/>
    </source>
</evidence>
<dbReference type="EMBL" id="DXES01000016">
    <property type="protein sequence ID" value="HIX64767.1"/>
    <property type="molecule type" value="Genomic_DNA"/>
</dbReference>
<dbReference type="Proteomes" id="UP000886800">
    <property type="component" value="Unassembled WGS sequence"/>
</dbReference>
<evidence type="ECO:0000256" key="23">
    <source>
        <dbReference type="SAM" id="Phobius"/>
    </source>
</evidence>
<feature type="compositionally biased region" description="Basic residues" evidence="22">
    <location>
        <begin position="11"/>
        <end position="21"/>
    </location>
</feature>
<keyword evidence="13" id="KW-0961">Cell wall biogenesis/degradation</keyword>
<dbReference type="GO" id="GO:0015648">
    <property type="term" value="F:lipid-linked peptidoglycan transporter activity"/>
    <property type="evidence" value="ECO:0007669"/>
    <property type="project" value="TreeGrafter"/>
</dbReference>
<dbReference type="InterPro" id="IPR013437">
    <property type="entry name" value="FtsW"/>
</dbReference>
<feature type="transmembrane region" description="Helical" evidence="23">
    <location>
        <begin position="216"/>
        <end position="237"/>
    </location>
</feature>
<dbReference type="PANTHER" id="PTHR30474:SF2">
    <property type="entry name" value="PEPTIDOGLYCAN GLYCOSYLTRANSFERASE FTSW-RELATED"/>
    <property type="match status" value="1"/>
</dbReference>
<evidence type="ECO:0000256" key="7">
    <source>
        <dbReference type="ARBA" id="ARBA00022692"/>
    </source>
</evidence>
<name>A0A9D2B765_9FIRM</name>
<keyword evidence="4" id="KW-0132">Cell division</keyword>
<evidence type="ECO:0000256" key="1">
    <source>
        <dbReference type="ARBA" id="ARBA00004651"/>
    </source>
</evidence>
<dbReference type="InterPro" id="IPR001182">
    <property type="entry name" value="FtsW/RodA"/>
</dbReference>
<dbReference type="NCBIfam" id="TIGR02614">
    <property type="entry name" value="ftsW"/>
    <property type="match status" value="1"/>
</dbReference>
<evidence type="ECO:0000256" key="16">
    <source>
        <dbReference type="ARBA" id="ARBA00038053"/>
    </source>
</evidence>
<evidence type="ECO:0000256" key="14">
    <source>
        <dbReference type="ARBA" id="ARBA00032370"/>
    </source>
</evidence>
<feature type="transmembrane region" description="Helical" evidence="23">
    <location>
        <begin position="39"/>
        <end position="64"/>
    </location>
</feature>